<evidence type="ECO:0000313" key="16">
    <source>
        <dbReference type="EMBL" id="ODN72188.1"/>
    </source>
</evidence>
<dbReference type="SUPFAM" id="SSF56935">
    <property type="entry name" value="Porins"/>
    <property type="match status" value="1"/>
</dbReference>
<evidence type="ECO:0000259" key="15">
    <source>
        <dbReference type="Pfam" id="PF07715"/>
    </source>
</evidence>
<evidence type="ECO:0000256" key="7">
    <source>
        <dbReference type="ARBA" id="ARBA00023065"/>
    </source>
</evidence>
<keyword evidence="16" id="KW-0675">Receptor</keyword>
<dbReference type="InterPro" id="IPR036942">
    <property type="entry name" value="Beta-barrel_TonB_sf"/>
</dbReference>
<dbReference type="Gene3D" id="2.40.170.20">
    <property type="entry name" value="TonB-dependent receptor, beta-barrel domain"/>
    <property type="match status" value="1"/>
</dbReference>
<feature type="chain" id="PRO_5009129016" evidence="13">
    <location>
        <begin position="18"/>
        <end position="695"/>
    </location>
</feature>
<dbReference type="GO" id="GO:0006826">
    <property type="term" value="P:iron ion transport"/>
    <property type="evidence" value="ECO:0007669"/>
    <property type="project" value="UniProtKB-KW"/>
</dbReference>
<dbReference type="InterPro" id="IPR012910">
    <property type="entry name" value="Plug_dom"/>
</dbReference>
<dbReference type="RefSeq" id="WP_069305653.1">
    <property type="nucleotide sequence ID" value="NZ_MCRJ01000006.1"/>
</dbReference>
<dbReference type="PANTHER" id="PTHR32552">
    <property type="entry name" value="FERRICHROME IRON RECEPTOR-RELATED"/>
    <property type="match status" value="1"/>
</dbReference>
<dbReference type="GO" id="GO:0009279">
    <property type="term" value="C:cell outer membrane"/>
    <property type="evidence" value="ECO:0007669"/>
    <property type="project" value="UniProtKB-SubCell"/>
</dbReference>
<dbReference type="InterPro" id="IPR000531">
    <property type="entry name" value="Beta-barrel_TonB"/>
</dbReference>
<organism evidence="16 17">
    <name type="scientific">Methylobrevis pamukkalensis</name>
    <dbReference type="NCBI Taxonomy" id="1439726"/>
    <lineage>
        <taxon>Bacteria</taxon>
        <taxon>Pseudomonadati</taxon>
        <taxon>Pseudomonadota</taxon>
        <taxon>Alphaproteobacteria</taxon>
        <taxon>Hyphomicrobiales</taxon>
        <taxon>Pleomorphomonadaceae</taxon>
        <taxon>Methylobrevis</taxon>
    </lineage>
</organism>
<feature type="domain" description="TonB-dependent receptor plug" evidence="15">
    <location>
        <begin position="48"/>
        <end position="155"/>
    </location>
</feature>
<comment type="subcellular location">
    <subcellularLocation>
        <location evidence="1 11">Cell outer membrane</location>
        <topology evidence="1 11">Multi-pass membrane protein</topology>
    </subcellularLocation>
</comment>
<keyword evidence="5 11" id="KW-0812">Transmembrane</keyword>
<dbReference type="Proteomes" id="UP000094622">
    <property type="component" value="Unassembled WGS sequence"/>
</dbReference>
<evidence type="ECO:0000256" key="3">
    <source>
        <dbReference type="ARBA" id="ARBA00022452"/>
    </source>
</evidence>
<dbReference type="PANTHER" id="PTHR32552:SF81">
    <property type="entry name" value="TONB-DEPENDENT OUTER MEMBRANE RECEPTOR"/>
    <property type="match status" value="1"/>
</dbReference>
<feature type="signal peptide" evidence="13">
    <location>
        <begin position="1"/>
        <end position="17"/>
    </location>
</feature>
<evidence type="ECO:0000259" key="14">
    <source>
        <dbReference type="Pfam" id="PF00593"/>
    </source>
</evidence>
<evidence type="ECO:0000256" key="1">
    <source>
        <dbReference type="ARBA" id="ARBA00004571"/>
    </source>
</evidence>
<comment type="caution">
    <text evidence="16">The sequence shown here is derived from an EMBL/GenBank/DDBJ whole genome shotgun (WGS) entry which is preliminary data.</text>
</comment>
<feature type="domain" description="TonB-dependent receptor-like beta-barrel" evidence="14">
    <location>
        <begin position="266"/>
        <end position="663"/>
    </location>
</feature>
<evidence type="ECO:0000256" key="8">
    <source>
        <dbReference type="ARBA" id="ARBA00023077"/>
    </source>
</evidence>
<reference evidence="16 17" key="1">
    <citation type="submission" date="2016-07" db="EMBL/GenBank/DDBJ databases">
        <title>Draft Genome Sequence of Methylobrevis pamukkalensis PK2.</title>
        <authorList>
            <person name="Vasilenko O.V."/>
            <person name="Doronina N.V."/>
            <person name="Shmareva M.N."/>
            <person name="Tarlachkov S.V."/>
            <person name="Mustakhimov I."/>
            <person name="Trotsenko Y.A."/>
        </authorList>
    </citation>
    <scope>NUCLEOTIDE SEQUENCE [LARGE SCALE GENOMIC DNA]</scope>
    <source>
        <strain evidence="16 17">PK2</strain>
    </source>
</reference>
<protein>
    <submittedName>
        <fullName evidence="16">Ferric-pseudobactin 358 receptor</fullName>
    </submittedName>
</protein>
<evidence type="ECO:0000256" key="5">
    <source>
        <dbReference type="ARBA" id="ARBA00022692"/>
    </source>
</evidence>
<keyword evidence="9 11" id="KW-0472">Membrane</keyword>
<proteinExistence type="inferred from homology"/>
<evidence type="ECO:0000313" key="17">
    <source>
        <dbReference type="Proteomes" id="UP000094622"/>
    </source>
</evidence>
<evidence type="ECO:0000256" key="4">
    <source>
        <dbReference type="ARBA" id="ARBA00022496"/>
    </source>
</evidence>
<evidence type="ECO:0000256" key="11">
    <source>
        <dbReference type="PROSITE-ProRule" id="PRU01360"/>
    </source>
</evidence>
<evidence type="ECO:0000256" key="12">
    <source>
        <dbReference type="RuleBase" id="RU003357"/>
    </source>
</evidence>
<keyword evidence="2 11" id="KW-0813">Transport</keyword>
<dbReference type="PROSITE" id="PS52016">
    <property type="entry name" value="TONB_DEPENDENT_REC_3"/>
    <property type="match status" value="1"/>
</dbReference>
<dbReference type="Pfam" id="PF07715">
    <property type="entry name" value="Plug"/>
    <property type="match status" value="1"/>
</dbReference>
<keyword evidence="10 11" id="KW-0998">Cell outer membrane</keyword>
<comment type="similarity">
    <text evidence="11 12">Belongs to the TonB-dependent receptor family.</text>
</comment>
<evidence type="ECO:0000256" key="6">
    <source>
        <dbReference type="ARBA" id="ARBA00023004"/>
    </source>
</evidence>
<evidence type="ECO:0000256" key="13">
    <source>
        <dbReference type="SAM" id="SignalP"/>
    </source>
</evidence>
<keyword evidence="17" id="KW-1185">Reference proteome</keyword>
<keyword evidence="8 12" id="KW-0798">TonB box</keyword>
<dbReference type="AlphaFoldDB" id="A0A1E3H778"/>
<dbReference type="PATRIC" id="fig|1439726.3.peg.513"/>
<accession>A0A1E3H778</accession>
<keyword evidence="6" id="KW-0408">Iron</keyword>
<keyword evidence="13" id="KW-0732">Signal</keyword>
<sequence>MVAVSTLGLLAATTAFAQDAAPATEPTSEDELFLDPIVIYGARDAKTLDDTAASVAIVNAEEIEARELQSFRDAFRTMANVIDADWVDAGFVIRGVNSEGLVPGGAPLSSFYIDGVQQTTNGARRGARGLWDVEQVEVYRGPQSTLSGRAALAGAVYMKTKDPEFERKFSAQTGISTDGGREGAFMANLPIVADQVALRMSAEYAREDSAINYPTYTGYAGYDTLVEDEYYQIRGKLLVTPESMPDTRALISYSFSHDSPAIDDIAGPGLGFDFDDERGDFNLPVFAEARENDVHNVAAEITHDISDALTFTSLSALSYSDQVRDSINNGTAGETNILDGDQQQTLATQEFRLNYAEGRWSGVGGVYAAYEDDSNQFERPDYFGFHDISKNTSETINLALFGEATYEVIPTWKLTAGGRLDWTQKDSTAFFRRDDDIRTDGAYEHDELVFLPKIGLSKDLTETQTVGATISRGFRSGGSSVVNSTGEPYSYDPELTWNYELFYKARLLENKLTLGANVFYQDWTDQQLQVETIPDDGLSDKTINAGNSTSYGFELNADYAWSPAFSTFIAVGYLNSEIEDYSDASLGDLSGLPFPEAPEWTIAFGARYTHESGFYVGGDAKYTSEYLARFGTDPQDYLDGYFVTNFQAGYKTERWELSAYVENAFDEKYFTYIDDDVAATLGDGREFGLRLKATF</sequence>
<keyword evidence="4" id="KW-0410">Iron transport</keyword>
<gene>
    <name evidence="16" type="primary">pupA</name>
    <name evidence="16" type="ORF">A6302_00486</name>
</gene>
<dbReference type="InterPro" id="IPR039426">
    <property type="entry name" value="TonB-dep_rcpt-like"/>
</dbReference>
<evidence type="ECO:0000256" key="10">
    <source>
        <dbReference type="ARBA" id="ARBA00023237"/>
    </source>
</evidence>
<name>A0A1E3H778_9HYPH</name>
<keyword evidence="7" id="KW-0406">Ion transport</keyword>
<dbReference type="Pfam" id="PF00593">
    <property type="entry name" value="TonB_dep_Rec_b-barrel"/>
    <property type="match status" value="1"/>
</dbReference>
<keyword evidence="3 11" id="KW-1134">Transmembrane beta strand</keyword>
<dbReference type="CDD" id="cd01347">
    <property type="entry name" value="ligand_gated_channel"/>
    <property type="match status" value="1"/>
</dbReference>
<dbReference type="EMBL" id="MCRJ01000006">
    <property type="protein sequence ID" value="ODN72188.1"/>
    <property type="molecule type" value="Genomic_DNA"/>
</dbReference>
<evidence type="ECO:0000256" key="2">
    <source>
        <dbReference type="ARBA" id="ARBA00022448"/>
    </source>
</evidence>
<evidence type="ECO:0000256" key="9">
    <source>
        <dbReference type="ARBA" id="ARBA00023136"/>
    </source>
</evidence>